<reference evidence="2" key="2">
    <citation type="submission" date="2022-01" db="EMBL/GenBank/DDBJ databases">
        <authorList>
            <person name="Hirooka S."/>
            <person name="Miyagishima S.Y."/>
        </authorList>
    </citation>
    <scope>NUCLEOTIDE SEQUENCE</scope>
    <source>
        <strain evidence="2">NBRC 102759</strain>
    </source>
</reference>
<dbReference type="SUPFAM" id="SSF53335">
    <property type="entry name" value="S-adenosyl-L-methionine-dependent methyltransferases"/>
    <property type="match status" value="1"/>
</dbReference>
<evidence type="ECO:0000313" key="3">
    <source>
        <dbReference type="Proteomes" id="UP001061958"/>
    </source>
</evidence>
<dbReference type="Gene3D" id="3.40.50.150">
    <property type="entry name" value="Vaccinia Virus protein VP39"/>
    <property type="match status" value="1"/>
</dbReference>
<proteinExistence type="predicted"/>
<organism evidence="2 3">
    <name type="scientific">Galdieria partita</name>
    <dbReference type="NCBI Taxonomy" id="83374"/>
    <lineage>
        <taxon>Eukaryota</taxon>
        <taxon>Rhodophyta</taxon>
        <taxon>Bangiophyceae</taxon>
        <taxon>Galdieriales</taxon>
        <taxon>Galdieriaceae</taxon>
        <taxon>Galdieria</taxon>
    </lineage>
</organism>
<dbReference type="PANTHER" id="PTHR43036">
    <property type="entry name" value="OSJNBB0011N17.9 PROTEIN"/>
    <property type="match status" value="1"/>
</dbReference>
<dbReference type="AlphaFoldDB" id="A0A9C7URM1"/>
<gene>
    <name evidence="2" type="ORF">GpartN1_g4551.t1</name>
</gene>
<dbReference type="InterPro" id="IPR029063">
    <property type="entry name" value="SAM-dependent_MTases_sf"/>
</dbReference>
<reference evidence="2" key="1">
    <citation type="journal article" date="2022" name="Proc. Natl. Acad. Sci. U.S.A.">
        <title>Life cycle and functional genomics of the unicellular red alga Galdieria for elucidating algal and plant evolution and industrial use.</title>
        <authorList>
            <person name="Hirooka S."/>
            <person name="Itabashi T."/>
            <person name="Ichinose T.M."/>
            <person name="Onuma R."/>
            <person name="Fujiwara T."/>
            <person name="Yamashita S."/>
            <person name="Jong L.W."/>
            <person name="Tomita R."/>
            <person name="Iwane A.H."/>
            <person name="Miyagishima S.Y."/>
        </authorList>
    </citation>
    <scope>NUCLEOTIDE SEQUENCE</scope>
    <source>
        <strain evidence="2">NBRC 102759</strain>
    </source>
</reference>
<accession>A0A9C7URM1</accession>
<evidence type="ECO:0000259" key="1">
    <source>
        <dbReference type="Pfam" id="PF08241"/>
    </source>
</evidence>
<feature type="domain" description="Methyltransferase type 11" evidence="1">
    <location>
        <begin position="106"/>
        <end position="160"/>
    </location>
</feature>
<name>A0A9C7URM1_9RHOD</name>
<comment type="caution">
    <text evidence="2">The sequence shown here is derived from an EMBL/GenBank/DDBJ whole genome shotgun (WGS) entry which is preliminary data.</text>
</comment>
<dbReference type="PANTHER" id="PTHR43036:SF2">
    <property type="entry name" value="OS04G0481300 PROTEIN"/>
    <property type="match status" value="1"/>
</dbReference>
<dbReference type="Proteomes" id="UP001061958">
    <property type="component" value="Unassembled WGS sequence"/>
</dbReference>
<keyword evidence="3" id="KW-1185">Reference proteome</keyword>
<dbReference type="GO" id="GO:0008757">
    <property type="term" value="F:S-adenosylmethionine-dependent methyltransferase activity"/>
    <property type="evidence" value="ECO:0007669"/>
    <property type="project" value="InterPro"/>
</dbReference>
<evidence type="ECO:0000313" key="2">
    <source>
        <dbReference type="EMBL" id="GJQ12760.1"/>
    </source>
</evidence>
<dbReference type="Pfam" id="PF08241">
    <property type="entry name" value="Methyltransf_11"/>
    <property type="match status" value="1"/>
</dbReference>
<protein>
    <recommendedName>
        <fullName evidence="1">Methyltransferase type 11 domain-containing protein</fullName>
    </recommendedName>
</protein>
<dbReference type="EMBL" id="BQMJ01000036">
    <property type="protein sequence ID" value="GJQ12760.1"/>
    <property type="molecule type" value="Genomic_DNA"/>
</dbReference>
<sequence length="229" mass="26511">MLGDRISKVLKEAEYPKTWPYTADDFSRLDESNDSRFYSQPRLVYHIDDFAVRALTKFYRQHFVPLADILDVCSSWVSHYPDDYKARFVAGIGLNEVELSKNNRLDEYHVIDLQENPNFPYPSERFDIVTMVVSVDYLTQPLQVFREIGRVLRPKGMAYISFSNRCFPTKAVSVWLSSNDLQRVYIVGSFFHYTAMFSAPTAYDLSPNWGITDPLYMVTASKLPNVNPT</sequence>
<dbReference type="OrthoDB" id="3618at2759"/>
<dbReference type="InterPro" id="IPR013216">
    <property type="entry name" value="Methyltransf_11"/>
</dbReference>